<dbReference type="PANTHER" id="PTHR43400">
    <property type="entry name" value="FUMARATE REDUCTASE"/>
    <property type="match status" value="1"/>
</dbReference>
<evidence type="ECO:0000259" key="5">
    <source>
        <dbReference type="Pfam" id="PF00890"/>
    </source>
</evidence>
<evidence type="ECO:0000256" key="4">
    <source>
        <dbReference type="ARBA" id="ARBA00023002"/>
    </source>
</evidence>
<dbReference type="InterPro" id="IPR036188">
    <property type="entry name" value="FAD/NAD-bd_sf"/>
</dbReference>
<dbReference type="Proteomes" id="UP000004956">
    <property type="component" value="Unassembled WGS sequence"/>
</dbReference>
<dbReference type="InterPro" id="IPR006311">
    <property type="entry name" value="TAT_signal"/>
</dbReference>
<evidence type="ECO:0000256" key="1">
    <source>
        <dbReference type="ARBA" id="ARBA00001974"/>
    </source>
</evidence>
<dbReference type="InterPro" id="IPR003953">
    <property type="entry name" value="FAD-dep_OxRdtase_2_FAD-bd"/>
</dbReference>
<dbReference type="PROSITE" id="PS51318">
    <property type="entry name" value="TAT"/>
    <property type="match status" value="1"/>
</dbReference>
<sequence length="488" mass="51500">MSTGRGFGASRRDFLSGLLAAGAAGAAWNLPGVARATDPAAWSETDVLDVLVVGTGIAGLSAACAAKEAGAKKVLLIEKGPLIGGHSIYSSGSIAVVTPRTKPYGLEDSAELFTADALVVGGGAGDEAILMKIARGSHDAFEWLESMNVRFGAPYVAHSGVHRRCFTMPGNSAGRSYVLALANHARSLGIPVRLNARLTGLSKTRNGWGVAVENTDGPLSLMEAKTVILATGGFTADVRRRMAVHPQLTADLRTTANPYGTNWDGATGDALDLVQSVGGALKTGFGMQLIPFWGGRLLDYVGGDIYLTLQGRRFVDETRPWNEVADKMLSLPERECWVVTDRQSMKGATLGLKLINGIVRKAATVEELARGMDVPLAKLRRTLESYNRAVREGFDPETGKRAFAQTISEPPFYYGKERIYVHTSLDGVATDALARVVDADGTPVPGLYAAGEVVGGIWGRERLGGAQLTNCLVMGRTAGAQAAEVAKG</sequence>
<dbReference type="InterPro" id="IPR027477">
    <property type="entry name" value="Succ_DH/fumarate_Rdtase_cat_sf"/>
</dbReference>
<dbReference type="GO" id="GO:0016491">
    <property type="term" value="F:oxidoreductase activity"/>
    <property type="evidence" value="ECO:0007669"/>
    <property type="project" value="UniProtKB-KW"/>
</dbReference>
<comment type="cofactor">
    <cofactor evidence="1">
        <name>FAD</name>
        <dbReference type="ChEBI" id="CHEBI:57692"/>
    </cofactor>
</comment>
<evidence type="ECO:0000313" key="7">
    <source>
        <dbReference type="Proteomes" id="UP000004956"/>
    </source>
</evidence>
<reference evidence="6 7" key="1">
    <citation type="submission" date="2011-11" db="EMBL/GenBank/DDBJ databases">
        <authorList>
            <person name="Weinstock G."/>
            <person name="Sodergren E."/>
            <person name="Clifton S."/>
            <person name="Fulton L."/>
            <person name="Fulton B."/>
            <person name="Courtney L."/>
            <person name="Fronick C."/>
            <person name="Harrison M."/>
            <person name="Strong C."/>
            <person name="Farmer C."/>
            <person name="Delahaunty K."/>
            <person name="Markovic C."/>
            <person name="Hall O."/>
            <person name="Minx P."/>
            <person name="Tomlinson C."/>
            <person name="Mitreva M."/>
            <person name="Hou S."/>
            <person name="Chen J."/>
            <person name="Wollam A."/>
            <person name="Pepin K.H."/>
            <person name="Johnson M."/>
            <person name="Bhonagiri V."/>
            <person name="Zhang X."/>
            <person name="Suruliraj S."/>
            <person name="Warren W."/>
            <person name="Chinwalla A."/>
            <person name="Mardis E.R."/>
            <person name="Wilson R.K."/>
        </authorList>
    </citation>
    <scope>NUCLEOTIDE SEQUENCE [LARGE SCALE GENOMIC DNA]</scope>
    <source>
        <strain evidence="6 7">YIT 11816</strain>
    </source>
</reference>
<dbReference type="PATRIC" id="fig|762967.3.peg.1933"/>
<dbReference type="InterPro" id="IPR050315">
    <property type="entry name" value="FAD-oxidoreductase_2"/>
</dbReference>
<dbReference type="Pfam" id="PF00890">
    <property type="entry name" value="FAD_binding_2"/>
    <property type="match status" value="1"/>
</dbReference>
<dbReference type="Gene3D" id="3.50.50.60">
    <property type="entry name" value="FAD/NAD(P)-binding domain"/>
    <property type="match status" value="1"/>
</dbReference>
<dbReference type="STRING" id="762967.HMPREF9440_02450"/>
<keyword evidence="3" id="KW-0274">FAD</keyword>
<comment type="caution">
    <text evidence="6">The sequence shown here is derived from an EMBL/GenBank/DDBJ whole genome shotgun (WGS) entry which is preliminary data.</text>
</comment>
<dbReference type="AlphaFoldDB" id="H3KI48"/>
<evidence type="ECO:0000256" key="3">
    <source>
        <dbReference type="ARBA" id="ARBA00022827"/>
    </source>
</evidence>
<dbReference type="SUPFAM" id="SSF56425">
    <property type="entry name" value="Succinate dehydrogenase/fumarate reductase flavoprotein, catalytic domain"/>
    <property type="match status" value="1"/>
</dbReference>
<dbReference type="RefSeq" id="WP_008543870.1">
    <property type="nucleotide sequence ID" value="NZ_JH605019.1"/>
</dbReference>
<dbReference type="Gene3D" id="3.90.700.10">
    <property type="entry name" value="Succinate dehydrogenase/fumarate reductase flavoprotein, catalytic domain"/>
    <property type="match status" value="1"/>
</dbReference>
<dbReference type="HOGENOM" id="CLU_011398_4_5_4"/>
<dbReference type="OrthoDB" id="9813348at2"/>
<proteinExistence type="predicted"/>
<dbReference type="PRINTS" id="PR00368">
    <property type="entry name" value="FADPNR"/>
</dbReference>
<evidence type="ECO:0000256" key="2">
    <source>
        <dbReference type="ARBA" id="ARBA00022630"/>
    </source>
</evidence>
<name>H3KI48_9BURK</name>
<gene>
    <name evidence="6" type="ORF">HMPREF9440_02450</name>
</gene>
<dbReference type="SUPFAM" id="SSF51905">
    <property type="entry name" value="FAD/NAD(P)-binding domain"/>
    <property type="match status" value="1"/>
</dbReference>
<keyword evidence="2" id="KW-0285">Flavoprotein</keyword>
<protein>
    <submittedName>
        <fullName evidence="6">Flavocytochrome c</fullName>
    </submittedName>
</protein>
<accession>H3KI48</accession>
<keyword evidence="7" id="KW-1185">Reference proteome</keyword>
<organism evidence="6 7">
    <name type="scientific">Sutterella parvirubra YIT 11816</name>
    <dbReference type="NCBI Taxonomy" id="762967"/>
    <lineage>
        <taxon>Bacteria</taxon>
        <taxon>Pseudomonadati</taxon>
        <taxon>Pseudomonadota</taxon>
        <taxon>Betaproteobacteria</taxon>
        <taxon>Burkholderiales</taxon>
        <taxon>Sutterellaceae</taxon>
        <taxon>Sutterella</taxon>
    </lineage>
</organism>
<feature type="domain" description="FAD-dependent oxidoreductase 2 FAD-binding" evidence="5">
    <location>
        <begin position="49"/>
        <end position="468"/>
    </location>
</feature>
<dbReference type="PANTHER" id="PTHR43400:SF7">
    <property type="entry name" value="FAD-DEPENDENT OXIDOREDUCTASE 2 FAD BINDING DOMAIN-CONTAINING PROTEIN"/>
    <property type="match status" value="1"/>
</dbReference>
<keyword evidence="4" id="KW-0560">Oxidoreductase</keyword>
<evidence type="ECO:0000313" key="6">
    <source>
        <dbReference type="EMBL" id="EHY30214.1"/>
    </source>
</evidence>
<dbReference type="EMBL" id="AFBQ01000373">
    <property type="protein sequence ID" value="EHY30214.1"/>
    <property type="molecule type" value="Genomic_DNA"/>
</dbReference>